<dbReference type="Gene3D" id="3.40.309.10">
    <property type="entry name" value="Aldehyde Dehydrogenase, Chain A, domain 2"/>
    <property type="match status" value="1"/>
</dbReference>
<evidence type="ECO:0000313" key="7">
    <source>
        <dbReference type="EMBL" id="ELZ24211.1"/>
    </source>
</evidence>
<dbReference type="Proteomes" id="UP000011626">
    <property type="component" value="Unassembled WGS sequence"/>
</dbReference>
<dbReference type="FunFam" id="3.40.605.10:FF:000007">
    <property type="entry name" value="NAD/NADP-dependent betaine aldehyde dehydrogenase"/>
    <property type="match status" value="1"/>
</dbReference>
<dbReference type="GO" id="GO:0016620">
    <property type="term" value="F:oxidoreductase activity, acting on the aldehyde or oxo group of donors, NAD or NADP as acceptor"/>
    <property type="evidence" value="ECO:0007669"/>
    <property type="project" value="InterPro"/>
</dbReference>
<dbReference type="eggNOG" id="arCOG01252">
    <property type="taxonomic scope" value="Archaea"/>
</dbReference>
<reference evidence="7 8" key="1">
    <citation type="journal article" date="2014" name="PLoS Genet.">
        <title>Phylogenetically driven sequencing of extremely halophilic archaea reveals strategies for static and dynamic osmo-response.</title>
        <authorList>
            <person name="Becker E.A."/>
            <person name="Seitzer P.M."/>
            <person name="Tritt A."/>
            <person name="Larsen D."/>
            <person name="Krusor M."/>
            <person name="Yao A.I."/>
            <person name="Wu D."/>
            <person name="Madern D."/>
            <person name="Eisen J.A."/>
            <person name="Darling A.E."/>
            <person name="Facciotti M.T."/>
        </authorList>
    </citation>
    <scope>NUCLEOTIDE SEQUENCE [LARGE SCALE GENOMIC DNA]</scope>
    <source>
        <strain evidence="7 8">2-9-1</strain>
    </source>
</reference>
<sequence length="483" mass="51089">MTDTTDLYIDGEWVPAEDGSTFAVENPADTTETVNEYAKGSTEDAEKAIAAASEAQGEWEAMPAPDRGAILRETGQILEERKEELTELLSREEGKTLSESGGEVQRAIDIFYYYASKAADNAGKRKGPSGGRTSVYTKREPLGVAGLITPWNYPIAIPAWKIAPALATGNSIVIKPASAAPGPAGGIVRALEDAGLPDGVINFVPGSGSDVGAELTSNDGIDAVSFTGSSEVGHHVYDAATDNMARAQAEMGGKNPAIITDSADVEEAVDIVGAGAFGVTGQACTACSRAIVHTDVYDEFVEGIVEYAESIDIGPGVEDPGMGPHVTQSELESTLEYVDVAANEGATHETGGERLEGDEYDDGYYVTPAVFSDVERDMRIFQEEVFGPVLAVTEVDDFEAAIEASNDSDFGLSSSVVTDDLNEAHEFIERTEAGVAKVNEKTTGLELHVPFGGVKDSSTNTYREQGDAGLDFFTEIKTVYMNT</sequence>
<evidence type="ECO:0000256" key="2">
    <source>
        <dbReference type="ARBA" id="ARBA00011881"/>
    </source>
</evidence>
<dbReference type="Gene3D" id="3.40.605.10">
    <property type="entry name" value="Aldehyde Dehydrogenase, Chain A, domain 1"/>
    <property type="match status" value="1"/>
</dbReference>
<feature type="active site" evidence="4">
    <location>
        <position position="250"/>
    </location>
</feature>
<dbReference type="Pfam" id="PF00171">
    <property type="entry name" value="Aldedh"/>
    <property type="match status" value="1"/>
</dbReference>
<comment type="subunit">
    <text evidence="2">Homotetramer.</text>
</comment>
<keyword evidence="8" id="KW-1185">Reference proteome</keyword>
<dbReference type="PROSITE" id="PS00687">
    <property type="entry name" value="ALDEHYDE_DEHYDR_GLU"/>
    <property type="match status" value="1"/>
</dbReference>
<dbReference type="InterPro" id="IPR016161">
    <property type="entry name" value="Ald_DH/histidinol_DH"/>
</dbReference>
<name>M0CLT4_9EURY</name>
<dbReference type="RefSeq" id="WP_006884315.1">
    <property type="nucleotide sequence ID" value="NZ_AOIU01000031.1"/>
</dbReference>
<feature type="domain" description="Aldehyde dehydrogenase" evidence="6">
    <location>
        <begin position="13"/>
        <end position="479"/>
    </location>
</feature>
<dbReference type="OrthoDB" id="6342at2157"/>
<accession>M0CLT4</accession>
<evidence type="ECO:0000256" key="5">
    <source>
        <dbReference type="RuleBase" id="RU003345"/>
    </source>
</evidence>
<dbReference type="PANTHER" id="PTHR11699">
    <property type="entry name" value="ALDEHYDE DEHYDROGENASE-RELATED"/>
    <property type="match status" value="1"/>
</dbReference>
<evidence type="ECO:0000313" key="8">
    <source>
        <dbReference type="Proteomes" id="UP000011626"/>
    </source>
</evidence>
<proteinExistence type="inferred from homology"/>
<dbReference type="InterPro" id="IPR015590">
    <property type="entry name" value="Aldehyde_DH_dom"/>
</dbReference>
<evidence type="ECO:0000259" key="6">
    <source>
        <dbReference type="Pfam" id="PF00171"/>
    </source>
</evidence>
<dbReference type="InterPro" id="IPR016163">
    <property type="entry name" value="Ald_DH_C"/>
</dbReference>
<comment type="caution">
    <text evidence="7">The sequence shown here is derived from an EMBL/GenBank/DDBJ whole genome shotgun (WGS) entry which is preliminary data.</text>
</comment>
<evidence type="ECO:0000256" key="4">
    <source>
        <dbReference type="PROSITE-ProRule" id="PRU10007"/>
    </source>
</evidence>
<organism evidence="7 8">
    <name type="scientific">Halosimplex carlsbadense 2-9-1</name>
    <dbReference type="NCBI Taxonomy" id="797114"/>
    <lineage>
        <taxon>Archaea</taxon>
        <taxon>Methanobacteriati</taxon>
        <taxon>Methanobacteriota</taxon>
        <taxon>Stenosarchaea group</taxon>
        <taxon>Halobacteria</taxon>
        <taxon>Halobacteriales</taxon>
        <taxon>Haloarculaceae</taxon>
        <taxon>Halosimplex</taxon>
    </lineage>
</organism>
<comment type="similarity">
    <text evidence="1 5">Belongs to the aldehyde dehydrogenase family.</text>
</comment>
<dbReference type="InterPro" id="IPR016162">
    <property type="entry name" value="Ald_DH_N"/>
</dbReference>
<gene>
    <name evidence="7" type="ORF">C475_13217</name>
</gene>
<dbReference type="STRING" id="797114.C475_13217"/>
<evidence type="ECO:0000256" key="3">
    <source>
        <dbReference type="ARBA" id="ARBA00023002"/>
    </source>
</evidence>
<keyword evidence="3 5" id="KW-0560">Oxidoreductase</keyword>
<dbReference type="EMBL" id="AOIU01000031">
    <property type="protein sequence ID" value="ELZ24211.1"/>
    <property type="molecule type" value="Genomic_DNA"/>
</dbReference>
<dbReference type="SUPFAM" id="SSF53720">
    <property type="entry name" value="ALDH-like"/>
    <property type="match status" value="1"/>
</dbReference>
<dbReference type="InterPro" id="IPR029510">
    <property type="entry name" value="Ald_DH_CS_GLU"/>
</dbReference>
<evidence type="ECO:0000256" key="1">
    <source>
        <dbReference type="ARBA" id="ARBA00009986"/>
    </source>
</evidence>
<protein>
    <submittedName>
        <fullName evidence="7">Aldehyde Dehydrogenase</fullName>
    </submittedName>
</protein>
<dbReference type="AlphaFoldDB" id="M0CLT4"/>
<dbReference type="PATRIC" id="fig|797114.5.peg.2685"/>